<evidence type="ECO:0008006" key="9">
    <source>
        <dbReference type="Google" id="ProtNLM"/>
    </source>
</evidence>
<evidence type="ECO:0000256" key="3">
    <source>
        <dbReference type="ARBA" id="ARBA00022980"/>
    </source>
</evidence>
<evidence type="ECO:0000256" key="4">
    <source>
        <dbReference type="ARBA" id="ARBA00023274"/>
    </source>
</evidence>
<evidence type="ECO:0000313" key="8">
    <source>
        <dbReference type="Proteomes" id="UP001205105"/>
    </source>
</evidence>
<comment type="caution">
    <text evidence="7">The sequence shown here is derived from an EMBL/GenBank/DDBJ whole genome shotgun (WGS) entry which is preliminary data.</text>
</comment>
<dbReference type="Gene3D" id="2.40.240.10">
    <property type="entry name" value="Ribosomal Protein L25, Chain P"/>
    <property type="match status" value="1"/>
</dbReference>
<evidence type="ECO:0000256" key="1">
    <source>
        <dbReference type="ARBA" id="ARBA00022730"/>
    </source>
</evidence>
<dbReference type="InterPro" id="IPR020930">
    <property type="entry name" value="Ribosomal_uL5_bac-type"/>
</dbReference>
<keyword evidence="4" id="KW-0687">Ribonucleoprotein</keyword>
<keyword evidence="8" id="KW-1185">Reference proteome</keyword>
<sequence length="238" mass="25227">MQALRLAARRAAGEALLECSTSGRQPGALAQACRAFSAAAAELAPGGITLAAELRGSVGSIAANKLRKGGKTPGIVFSGPGEEQQLLAFDATSLSKLVTKLGRTAWACTIFNLQVRRDDGSSATLRALGRQVHMTADTDAVENVTFIYCPPERQVRVEVPLKVIGDDVCPGIKAGGRVNWIRRTIPCLARGDAIPQDFTVDISKMAMNDKMSFEALQLPEGVSLFKVNPALPILKVAK</sequence>
<dbReference type="CDD" id="cd00495">
    <property type="entry name" value="Ribosomal_L25_TL5_CTC"/>
    <property type="match status" value="1"/>
</dbReference>
<dbReference type="GO" id="GO:0006412">
    <property type="term" value="P:translation"/>
    <property type="evidence" value="ECO:0007669"/>
    <property type="project" value="InterPro"/>
</dbReference>
<dbReference type="EMBL" id="JADXDR010000079">
    <property type="protein sequence ID" value="KAI7840461.1"/>
    <property type="molecule type" value="Genomic_DNA"/>
</dbReference>
<dbReference type="Pfam" id="PF01386">
    <property type="entry name" value="Ribosomal_L25p"/>
    <property type="match status" value="1"/>
</dbReference>
<dbReference type="InterPro" id="IPR037121">
    <property type="entry name" value="Ribosomal_bL25_C"/>
</dbReference>
<keyword evidence="2" id="KW-0694">RNA-binding</keyword>
<feature type="domain" description="Large ribosomal subunit protein bL25 beta" evidence="6">
    <location>
        <begin position="155"/>
        <end position="237"/>
    </location>
</feature>
<evidence type="ECO:0000313" key="7">
    <source>
        <dbReference type="EMBL" id="KAI7840461.1"/>
    </source>
</evidence>
<dbReference type="InterPro" id="IPR020057">
    <property type="entry name" value="Ribosomal_bL25_b-dom"/>
</dbReference>
<organism evidence="7 8">
    <name type="scientific">Chlorella ohadii</name>
    <dbReference type="NCBI Taxonomy" id="2649997"/>
    <lineage>
        <taxon>Eukaryota</taxon>
        <taxon>Viridiplantae</taxon>
        <taxon>Chlorophyta</taxon>
        <taxon>core chlorophytes</taxon>
        <taxon>Trebouxiophyceae</taxon>
        <taxon>Chlorellales</taxon>
        <taxon>Chlorellaceae</taxon>
        <taxon>Chlorella clade</taxon>
        <taxon>Chlorella</taxon>
    </lineage>
</organism>
<dbReference type="InterPro" id="IPR029751">
    <property type="entry name" value="Ribosomal_L25_dom"/>
</dbReference>
<dbReference type="PANTHER" id="PTHR33284">
    <property type="entry name" value="RIBOSOMAL PROTEIN L25/GLN-TRNA SYNTHETASE, ANTI-CODON-BINDING DOMAIN-CONTAINING PROTEIN"/>
    <property type="match status" value="1"/>
</dbReference>
<accession>A0AAD5DP13</accession>
<evidence type="ECO:0000256" key="2">
    <source>
        <dbReference type="ARBA" id="ARBA00022884"/>
    </source>
</evidence>
<dbReference type="InterPro" id="IPR011035">
    <property type="entry name" value="Ribosomal_bL25/Gln-tRNA_synth"/>
</dbReference>
<dbReference type="Pfam" id="PF14693">
    <property type="entry name" value="Ribosomal_TL5_C"/>
    <property type="match status" value="1"/>
</dbReference>
<reference evidence="7" key="1">
    <citation type="submission" date="2020-11" db="EMBL/GenBank/DDBJ databases">
        <title>Chlorella ohadii genome sequencing and assembly.</title>
        <authorList>
            <person name="Murik O."/>
            <person name="Treves H."/>
            <person name="Kedem I."/>
            <person name="Shotland Y."/>
            <person name="Kaplan A."/>
        </authorList>
    </citation>
    <scope>NUCLEOTIDE SEQUENCE</scope>
    <source>
        <strain evidence="7">1</strain>
    </source>
</reference>
<name>A0AAD5DP13_9CHLO</name>
<proteinExistence type="predicted"/>
<feature type="domain" description="Large ribosomal subunit protein bL25 L25" evidence="5">
    <location>
        <begin position="50"/>
        <end position="146"/>
    </location>
</feature>
<evidence type="ECO:0000259" key="5">
    <source>
        <dbReference type="Pfam" id="PF01386"/>
    </source>
</evidence>
<dbReference type="Proteomes" id="UP001205105">
    <property type="component" value="Unassembled WGS sequence"/>
</dbReference>
<dbReference type="GO" id="GO:0003735">
    <property type="term" value="F:structural constituent of ribosome"/>
    <property type="evidence" value="ECO:0007669"/>
    <property type="project" value="InterPro"/>
</dbReference>
<dbReference type="GO" id="GO:0008097">
    <property type="term" value="F:5S rRNA binding"/>
    <property type="evidence" value="ECO:0007669"/>
    <property type="project" value="TreeGrafter"/>
</dbReference>
<dbReference type="InterPro" id="IPR020056">
    <property type="entry name" value="Rbsml_bL25/Gln-tRNA_synth_N"/>
</dbReference>
<dbReference type="Gene3D" id="2.170.120.20">
    <property type="entry name" value="Ribosomal protein L25, beta domain"/>
    <property type="match status" value="1"/>
</dbReference>
<gene>
    <name evidence="7" type="ORF">COHA_005763</name>
</gene>
<evidence type="ECO:0000259" key="6">
    <source>
        <dbReference type="Pfam" id="PF14693"/>
    </source>
</evidence>
<keyword evidence="3" id="KW-0689">Ribosomal protein</keyword>
<keyword evidence="1" id="KW-0699">rRNA-binding</keyword>
<dbReference type="PANTHER" id="PTHR33284:SF1">
    <property type="entry name" value="RIBOSOMAL PROTEIN L25_GLN-TRNA SYNTHETASE, ANTI-CODON-BINDING DOMAIN-CONTAINING PROTEIN"/>
    <property type="match status" value="1"/>
</dbReference>
<dbReference type="AlphaFoldDB" id="A0AAD5DP13"/>
<dbReference type="GO" id="GO:0022625">
    <property type="term" value="C:cytosolic large ribosomal subunit"/>
    <property type="evidence" value="ECO:0007669"/>
    <property type="project" value="TreeGrafter"/>
</dbReference>
<dbReference type="SUPFAM" id="SSF50715">
    <property type="entry name" value="Ribosomal protein L25-like"/>
    <property type="match status" value="1"/>
</dbReference>
<protein>
    <recommendedName>
        <fullName evidence="9">50S ribosomal protein L25</fullName>
    </recommendedName>
</protein>